<keyword evidence="1" id="KW-0812">Transmembrane</keyword>
<keyword evidence="3" id="KW-1185">Reference proteome</keyword>
<name>A0ABQ3KSI6_9PSEU</name>
<protein>
    <submittedName>
        <fullName evidence="2">Uncharacterized protein</fullName>
    </submittedName>
</protein>
<keyword evidence="1" id="KW-1133">Transmembrane helix</keyword>
<proteinExistence type="predicted"/>
<keyword evidence="1" id="KW-0472">Membrane</keyword>
<evidence type="ECO:0000313" key="2">
    <source>
        <dbReference type="EMBL" id="GHG50782.1"/>
    </source>
</evidence>
<comment type="caution">
    <text evidence="2">The sequence shown here is derived from an EMBL/GenBank/DDBJ whole genome shotgun (WGS) entry which is preliminary data.</text>
</comment>
<dbReference type="EMBL" id="BNAW01000089">
    <property type="protein sequence ID" value="GHG50782.1"/>
    <property type="molecule type" value="Genomic_DNA"/>
</dbReference>
<feature type="transmembrane region" description="Helical" evidence="1">
    <location>
        <begin position="30"/>
        <end position="48"/>
    </location>
</feature>
<evidence type="ECO:0000256" key="1">
    <source>
        <dbReference type="SAM" id="Phobius"/>
    </source>
</evidence>
<sequence length="91" mass="9627">MSPSWLPTPNRGRVHAVATGAGPDRYRPPWRWVVALAAGYVALAGTSFSPTFDRHAATPATCAPATRKAHGIAVHGRIATTADVRSDTRHG</sequence>
<accession>A0ABQ3KSI6</accession>
<evidence type="ECO:0000313" key="3">
    <source>
        <dbReference type="Proteomes" id="UP000649955"/>
    </source>
</evidence>
<reference evidence="3" key="1">
    <citation type="journal article" date="2019" name="Int. J. Syst. Evol. Microbiol.">
        <title>The Global Catalogue of Microorganisms (GCM) 10K type strain sequencing project: providing services to taxonomists for standard genome sequencing and annotation.</title>
        <authorList>
            <consortium name="The Broad Institute Genomics Platform"/>
            <consortium name="The Broad Institute Genome Sequencing Center for Infectious Disease"/>
            <person name="Wu L."/>
            <person name="Ma J."/>
        </authorList>
    </citation>
    <scope>NUCLEOTIDE SEQUENCE [LARGE SCALE GENOMIC DNA]</scope>
    <source>
        <strain evidence="3">CGMCC 4.7680</strain>
    </source>
</reference>
<dbReference type="Proteomes" id="UP000649955">
    <property type="component" value="Unassembled WGS sequence"/>
</dbReference>
<gene>
    <name evidence="2" type="ORF">GCM10017567_87010</name>
</gene>
<organism evidence="2 3">
    <name type="scientific">Amycolatopsis bullii</name>
    <dbReference type="NCBI Taxonomy" id="941987"/>
    <lineage>
        <taxon>Bacteria</taxon>
        <taxon>Bacillati</taxon>
        <taxon>Actinomycetota</taxon>
        <taxon>Actinomycetes</taxon>
        <taxon>Pseudonocardiales</taxon>
        <taxon>Pseudonocardiaceae</taxon>
        <taxon>Amycolatopsis</taxon>
    </lineage>
</organism>
<dbReference type="RefSeq" id="WP_191317192.1">
    <property type="nucleotide sequence ID" value="NZ_BNAW01000089.1"/>
</dbReference>